<proteinExistence type="predicted"/>
<sequence>MATYDNLVMEYLELCPAFNGFYSGTTACWPQGESNEEDYRSQLSLIPMVFVYIITQLK</sequence>
<reference evidence="1" key="2">
    <citation type="journal article" date="2015" name="Data Brief">
        <title>Shoot transcriptome of the giant reed, Arundo donax.</title>
        <authorList>
            <person name="Barrero R.A."/>
            <person name="Guerrero F.D."/>
            <person name="Moolhuijzen P."/>
            <person name="Goolsby J.A."/>
            <person name="Tidwell J."/>
            <person name="Bellgard S.E."/>
            <person name="Bellgard M.I."/>
        </authorList>
    </citation>
    <scope>NUCLEOTIDE SEQUENCE</scope>
    <source>
        <tissue evidence="1">Shoot tissue taken approximately 20 cm above the soil surface</tissue>
    </source>
</reference>
<name>A0A0A9EIS0_ARUDO</name>
<accession>A0A0A9EIS0</accession>
<dbReference type="EMBL" id="GBRH01200140">
    <property type="protein sequence ID" value="JAD97755.1"/>
    <property type="molecule type" value="Transcribed_RNA"/>
</dbReference>
<reference evidence="1" key="1">
    <citation type="submission" date="2014-09" db="EMBL/GenBank/DDBJ databases">
        <authorList>
            <person name="Magalhaes I.L.F."/>
            <person name="Oliveira U."/>
            <person name="Santos F.R."/>
            <person name="Vidigal T.H.D.A."/>
            <person name="Brescovit A.D."/>
            <person name="Santos A.J."/>
        </authorList>
    </citation>
    <scope>NUCLEOTIDE SEQUENCE</scope>
    <source>
        <tissue evidence="1">Shoot tissue taken approximately 20 cm above the soil surface</tissue>
    </source>
</reference>
<evidence type="ECO:0000313" key="1">
    <source>
        <dbReference type="EMBL" id="JAD97755.1"/>
    </source>
</evidence>
<dbReference type="AlphaFoldDB" id="A0A0A9EIS0"/>
<organism evidence="1">
    <name type="scientific">Arundo donax</name>
    <name type="common">Giant reed</name>
    <name type="synonym">Donax arundinaceus</name>
    <dbReference type="NCBI Taxonomy" id="35708"/>
    <lineage>
        <taxon>Eukaryota</taxon>
        <taxon>Viridiplantae</taxon>
        <taxon>Streptophyta</taxon>
        <taxon>Embryophyta</taxon>
        <taxon>Tracheophyta</taxon>
        <taxon>Spermatophyta</taxon>
        <taxon>Magnoliopsida</taxon>
        <taxon>Liliopsida</taxon>
        <taxon>Poales</taxon>
        <taxon>Poaceae</taxon>
        <taxon>PACMAD clade</taxon>
        <taxon>Arundinoideae</taxon>
        <taxon>Arundineae</taxon>
        <taxon>Arundo</taxon>
    </lineage>
</organism>
<protein>
    <submittedName>
        <fullName evidence="1">Uncharacterized protein</fullName>
    </submittedName>
</protein>